<dbReference type="PANTHER" id="PTHR37610">
    <property type="entry name" value="CCHC-TYPE DOMAIN-CONTAINING PROTEIN"/>
    <property type="match status" value="1"/>
</dbReference>
<evidence type="ECO:0000256" key="1">
    <source>
        <dbReference type="SAM" id="MobiDB-lite"/>
    </source>
</evidence>
<dbReference type="RefSeq" id="XP_008775157.2">
    <property type="nucleotide sequence ID" value="XM_008776935.2"/>
</dbReference>
<accession>A0A8B7BF10</accession>
<dbReference type="PANTHER" id="PTHR37610:SF100">
    <property type="entry name" value="COPIA-LIKE POLYPROTEIN_RETROTRANSPOSON"/>
    <property type="match status" value="1"/>
</dbReference>
<reference evidence="3" key="1">
    <citation type="journal article" date="2019" name="Nat. Commun.">
        <title>Genome-wide association mapping of date palm fruit traits.</title>
        <authorList>
            <person name="Hazzouri K.M."/>
            <person name="Gros-Balthazard M."/>
            <person name="Flowers J.M."/>
            <person name="Copetti D."/>
            <person name="Lemansour A."/>
            <person name="Lebrun M."/>
            <person name="Masmoudi K."/>
            <person name="Ferrand S."/>
            <person name="Dhar M.I."/>
            <person name="Fresquez Z.A."/>
            <person name="Rosas U."/>
            <person name="Zhang J."/>
            <person name="Talag J."/>
            <person name="Lee S."/>
            <person name="Kudrna D."/>
            <person name="Powell R.F."/>
            <person name="Leitch I.J."/>
            <person name="Krueger R.R."/>
            <person name="Wing R.A."/>
            <person name="Amiri K.M.A."/>
            <person name="Purugganan M.D."/>
        </authorList>
    </citation>
    <scope>NUCLEOTIDE SEQUENCE [LARGE SCALE GENOMIC DNA]</scope>
    <source>
        <strain evidence="3">cv. Khalas</strain>
    </source>
</reference>
<dbReference type="KEGG" id="pda:103695571"/>
<dbReference type="AlphaFoldDB" id="A0A8B7BF10"/>
<evidence type="ECO:0000313" key="3">
    <source>
        <dbReference type="Proteomes" id="UP000228380"/>
    </source>
</evidence>
<feature type="domain" description="Retrotransposon Copia-like N-terminal" evidence="2">
    <location>
        <begin position="45"/>
        <end position="90"/>
    </location>
</feature>
<feature type="compositionally biased region" description="Low complexity" evidence="1">
    <location>
        <begin position="11"/>
        <end position="22"/>
    </location>
</feature>
<name>A0A8B7BF10_PHODC</name>
<dbReference type="InterPro" id="IPR029472">
    <property type="entry name" value="Copia-like_N"/>
</dbReference>
<dbReference type="OrthoDB" id="5544992at2759"/>
<gene>
    <name evidence="4" type="primary">LOC103695571</name>
</gene>
<feature type="region of interest" description="Disordered" evidence="1">
    <location>
        <begin position="1"/>
        <end position="22"/>
    </location>
</feature>
<evidence type="ECO:0000313" key="4">
    <source>
        <dbReference type="RefSeq" id="XP_008775157.2"/>
    </source>
</evidence>
<reference evidence="4" key="2">
    <citation type="submission" date="2025-08" db="UniProtKB">
        <authorList>
            <consortium name="RefSeq"/>
        </authorList>
    </citation>
    <scope>IDENTIFICATION</scope>
    <source>
        <tissue evidence="4">Young leaves</tissue>
    </source>
</reference>
<organism evidence="3 4">
    <name type="scientific">Phoenix dactylifera</name>
    <name type="common">Date palm</name>
    <dbReference type="NCBI Taxonomy" id="42345"/>
    <lineage>
        <taxon>Eukaryota</taxon>
        <taxon>Viridiplantae</taxon>
        <taxon>Streptophyta</taxon>
        <taxon>Embryophyta</taxon>
        <taxon>Tracheophyta</taxon>
        <taxon>Spermatophyta</taxon>
        <taxon>Magnoliopsida</taxon>
        <taxon>Liliopsida</taxon>
        <taxon>Arecaceae</taxon>
        <taxon>Coryphoideae</taxon>
        <taxon>Phoeniceae</taxon>
        <taxon>Phoenix</taxon>
    </lineage>
</organism>
<sequence>MAEIPRNTKHSPTPNSIQNPSPNSSTTFIFLNFSDPANSYRLENGDNPGMTLVADLLTTDNYATWSRAMCRALRAKNKLGFINGAIPKPTNTEDLLFEAWERCNDMVVFWIQNSISSTLKSSVVFVDDASEIWMELLE</sequence>
<dbReference type="Proteomes" id="UP000228380">
    <property type="component" value="Chromosome 4"/>
</dbReference>
<evidence type="ECO:0000259" key="2">
    <source>
        <dbReference type="Pfam" id="PF14244"/>
    </source>
</evidence>
<dbReference type="GeneID" id="103695571"/>
<proteinExistence type="predicted"/>
<dbReference type="Pfam" id="PF14244">
    <property type="entry name" value="Retrotran_gag_3"/>
    <property type="match status" value="1"/>
</dbReference>
<keyword evidence="3" id="KW-1185">Reference proteome</keyword>
<protein>
    <submittedName>
        <fullName evidence="4">Uncharacterized protein LOC103695571</fullName>
    </submittedName>
</protein>